<evidence type="ECO:0000313" key="3">
    <source>
        <dbReference type="EMBL" id="RKO87126.1"/>
    </source>
</evidence>
<evidence type="ECO:0000256" key="1">
    <source>
        <dbReference type="SAM" id="MobiDB-lite"/>
    </source>
</evidence>
<reference evidence="4" key="1">
    <citation type="journal article" date="2018" name="Nat. Microbiol.">
        <title>Leveraging single-cell genomics to expand the fungal tree of life.</title>
        <authorList>
            <person name="Ahrendt S.R."/>
            <person name="Quandt C.A."/>
            <person name="Ciobanu D."/>
            <person name="Clum A."/>
            <person name="Salamov A."/>
            <person name="Andreopoulos B."/>
            <person name="Cheng J.F."/>
            <person name="Woyke T."/>
            <person name="Pelin A."/>
            <person name="Henrissat B."/>
            <person name="Reynolds N.K."/>
            <person name="Benny G.L."/>
            <person name="Smith M.E."/>
            <person name="James T.Y."/>
            <person name="Grigoriev I.V."/>
        </authorList>
    </citation>
    <scope>NUCLEOTIDE SEQUENCE [LARGE SCALE GENOMIC DNA]</scope>
</reference>
<dbReference type="Proteomes" id="UP000269721">
    <property type="component" value="Unassembled WGS sequence"/>
</dbReference>
<organism evidence="3 4">
    <name type="scientific">Blyttiomyces helicus</name>
    <dbReference type="NCBI Taxonomy" id="388810"/>
    <lineage>
        <taxon>Eukaryota</taxon>
        <taxon>Fungi</taxon>
        <taxon>Fungi incertae sedis</taxon>
        <taxon>Chytridiomycota</taxon>
        <taxon>Chytridiomycota incertae sedis</taxon>
        <taxon>Chytridiomycetes</taxon>
        <taxon>Chytridiomycetes incertae sedis</taxon>
        <taxon>Blyttiomyces</taxon>
    </lineage>
</organism>
<evidence type="ECO:0000256" key="2">
    <source>
        <dbReference type="SAM" id="Phobius"/>
    </source>
</evidence>
<accession>A0A4P9WA65</accession>
<proteinExistence type="predicted"/>
<evidence type="ECO:0000313" key="4">
    <source>
        <dbReference type="Proteomes" id="UP000269721"/>
    </source>
</evidence>
<dbReference type="AlphaFoldDB" id="A0A4P9WA65"/>
<gene>
    <name evidence="3" type="ORF">BDK51DRAFT_51587</name>
</gene>
<feature type="transmembrane region" description="Helical" evidence="2">
    <location>
        <begin position="33"/>
        <end position="51"/>
    </location>
</feature>
<name>A0A4P9WA65_9FUNG</name>
<protein>
    <submittedName>
        <fullName evidence="3">Uncharacterized protein</fullName>
    </submittedName>
</protein>
<sequence>MRMNSSVLALVSLLAIPLFPIFALSILRLTILHVLVILLVFNALVKVRAFGEEEARSQHRRRRQDPRRLPDFPRSPPPRGIDPSSIKINSTLRFPSSIAARRNPRQHRPPSAPPALKTQVDKTSHRPPSGSPTIRAPVFV</sequence>
<keyword evidence="2" id="KW-0812">Transmembrane</keyword>
<feature type="region of interest" description="Disordered" evidence="1">
    <location>
        <begin position="52"/>
        <end position="140"/>
    </location>
</feature>
<keyword evidence="2" id="KW-1133">Transmembrane helix</keyword>
<keyword evidence="2" id="KW-0472">Membrane</keyword>
<keyword evidence="4" id="KW-1185">Reference proteome</keyword>
<dbReference type="EMBL" id="KZ997660">
    <property type="protein sequence ID" value="RKO87126.1"/>
    <property type="molecule type" value="Genomic_DNA"/>
</dbReference>